<reference evidence="1 2" key="1">
    <citation type="journal article" date="2017" name="PLoS Biol.">
        <title>The sea cucumber genome provides insights into morphological evolution and visceral regeneration.</title>
        <authorList>
            <person name="Zhang X."/>
            <person name="Sun L."/>
            <person name="Yuan J."/>
            <person name="Sun Y."/>
            <person name="Gao Y."/>
            <person name="Zhang L."/>
            <person name="Li S."/>
            <person name="Dai H."/>
            <person name="Hamel J.F."/>
            <person name="Liu C."/>
            <person name="Yu Y."/>
            <person name="Liu S."/>
            <person name="Lin W."/>
            <person name="Guo K."/>
            <person name="Jin S."/>
            <person name="Xu P."/>
            <person name="Storey K.B."/>
            <person name="Huan P."/>
            <person name="Zhang T."/>
            <person name="Zhou Y."/>
            <person name="Zhang J."/>
            <person name="Lin C."/>
            <person name="Li X."/>
            <person name="Xing L."/>
            <person name="Huo D."/>
            <person name="Sun M."/>
            <person name="Wang L."/>
            <person name="Mercier A."/>
            <person name="Li F."/>
            <person name="Yang H."/>
            <person name="Xiang J."/>
        </authorList>
    </citation>
    <scope>NUCLEOTIDE SEQUENCE [LARGE SCALE GENOMIC DNA]</scope>
    <source>
        <strain evidence="1">Shaxun</strain>
        <tissue evidence="1">Muscle</tissue>
    </source>
</reference>
<dbReference type="PANTHER" id="PTHR47533">
    <property type="entry name" value="PROTEIN CBG21859"/>
    <property type="match status" value="1"/>
</dbReference>
<organism evidence="1 2">
    <name type="scientific">Stichopus japonicus</name>
    <name type="common">Sea cucumber</name>
    <dbReference type="NCBI Taxonomy" id="307972"/>
    <lineage>
        <taxon>Eukaryota</taxon>
        <taxon>Metazoa</taxon>
        <taxon>Echinodermata</taxon>
        <taxon>Eleutherozoa</taxon>
        <taxon>Echinozoa</taxon>
        <taxon>Holothuroidea</taxon>
        <taxon>Aspidochirotacea</taxon>
        <taxon>Aspidochirotida</taxon>
        <taxon>Stichopodidae</taxon>
        <taxon>Apostichopus</taxon>
    </lineage>
</organism>
<protein>
    <submittedName>
        <fullName evidence="1">Uncharacterized protein</fullName>
    </submittedName>
</protein>
<evidence type="ECO:0000313" key="2">
    <source>
        <dbReference type="Proteomes" id="UP000230750"/>
    </source>
</evidence>
<evidence type="ECO:0000313" key="1">
    <source>
        <dbReference type="EMBL" id="PIK51864.1"/>
    </source>
</evidence>
<accession>A0A2G8KV26</accession>
<dbReference type="OrthoDB" id="6431331at2759"/>
<dbReference type="InterPro" id="IPR029058">
    <property type="entry name" value="AB_hydrolase_fold"/>
</dbReference>
<dbReference type="PANTHER" id="PTHR47533:SF4">
    <property type="entry name" value="AB HYDROLASE-1 DOMAIN-CONTAINING PROTEIN"/>
    <property type="match status" value="1"/>
</dbReference>
<gene>
    <name evidence="1" type="ORF">BSL78_11241</name>
</gene>
<dbReference type="Proteomes" id="UP000230750">
    <property type="component" value="Unassembled WGS sequence"/>
</dbReference>
<comment type="caution">
    <text evidence="1">The sequence shown here is derived from an EMBL/GenBank/DDBJ whole genome shotgun (WGS) entry which is preliminary data.</text>
</comment>
<dbReference type="SUPFAM" id="SSF53474">
    <property type="entry name" value="alpha/beta-Hydrolases"/>
    <property type="match status" value="1"/>
</dbReference>
<dbReference type="AlphaFoldDB" id="A0A2G8KV26"/>
<name>A0A2G8KV26_STIJA</name>
<keyword evidence="2" id="KW-1185">Reference proteome</keyword>
<sequence length="208" mass="23686">MSQKKIERQPNCNNSLHLSLTLAVSLFGSPMYRLASPYFIKKWIFTGFYHLCQLPVLGPFLRDLSDPLFQKLGLKGRTKEAQVNSSQEAAYFDWKGAETAVDIFRQCKLPMLLFQGDRDKLVQLDIALELLSGLGIKEENIAWYKRKTGKDRDDFSDNVLQRGVVVEGGDHSIFSNSVDIITPEQLSFLKAVKQQQPDSQDRVNTEEK</sequence>
<dbReference type="EMBL" id="MRZV01000353">
    <property type="protein sequence ID" value="PIK51864.1"/>
    <property type="molecule type" value="Genomic_DNA"/>
</dbReference>
<proteinExistence type="predicted"/>